<name>A0A6C2U6G0_PONDE</name>
<dbReference type="UniPathway" id="UPA00068">
    <property type="reaction ID" value="UER00106"/>
</dbReference>
<feature type="chain" id="PRO_5025734648" description="Arginine biosynthesis bifunctional protein ArgJ beta chain" evidence="8">
    <location>
        <begin position="184"/>
        <end position="393"/>
    </location>
</feature>
<dbReference type="InterPro" id="IPR002813">
    <property type="entry name" value="Arg_biosynth_ArgJ"/>
</dbReference>
<organism evidence="9 10">
    <name type="scientific">Pontiella desulfatans</name>
    <dbReference type="NCBI Taxonomy" id="2750659"/>
    <lineage>
        <taxon>Bacteria</taxon>
        <taxon>Pseudomonadati</taxon>
        <taxon>Kiritimatiellota</taxon>
        <taxon>Kiritimatiellia</taxon>
        <taxon>Kiritimatiellales</taxon>
        <taxon>Pontiellaceae</taxon>
        <taxon>Pontiella</taxon>
    </lineage>
</organism>
<dbReference type="AlphaFoldDB" id="A0A6C2U6G0"/>
<evidence type="ECO:0000313" key="10">
    <source>
        <dbReference type="Proteomes" id="UP000366872"/>
    </source>
</evidence>
<dbReference type="EMBL" id="CAAHFG010000002">
    <property type="protein sequence ID" value="VGO14976.1"/>
    <property type="molecule type" value="Genomic_DNA"/>
</dbReference>
<dbReference type="EC" id="2.3.1.35" evidence="8"/>
<comment type="subcellular location">
    <subcellularLocation>
        <location evidence="8">Cytoplasm</location>
    </subcellularLocation>
</comment>
<dbReference type="NCBIfam" id="TIGR00120">
    <property type="entry name" value="ArgJ"/>
    <property type="match status" value="1"/>
</dbReference>
<keyword evidence="5 8" id="KW-0808">Transferase</keyword>
<evidence type="ECO:0000313" key="9">
    <source>
        <dbReference type="EMBL" id="VGO14976.1"/>
    </source>
</evidence>
<keyword evidence="6 8" id="KW-0068">Autocatalytic cleavage</keyword>
<comment type="function">
    <text evidence="8">Catalyzes two activities which are involved in the cyclic version of arginine biosynthesis: the synthesis of N-acetylglutamate from glutamate and acetyl-CoA as the acetyl donor, and of ornithine by transacetylation between N(2)-acetylornithine and glutamate.</text>
</comment>
<dbReference type="SUPFAM" id="SSF56266">
    <property type="entry name" value="DmpA/ArgJ-like"/>
    <property type="match status" value="1"/>
</dbReference>
<dbReference type="GO" id="GO:0005737">
    <property type="term" value="C:cytoplasm"/>
    <property type="evidence" value="ECO:0007669"/>
    <property type="project" value="UniProtKB-SubCell"/>
</dbReference>
<sequence>MYSEIHMPKGFKCAGVSAGIKPSGVKDMALILSEFPATSAGVFTTNQVCAAPVKVCRAHLQHGIARAIVMNSGIANACTGAEGIVAAKDMAAEAAKVIGCEPQEIFVCSTGKIGPQLPLGKIIPGIQTLFDSALGENVNDCAHAMMTTDTRPKVSVAELQIEGKPVKIVGFAKGAGMIEPNMATMLSYITTDAAVEQHALQAALKRAVDQSFNRISIDGDQSTNDTVLALANGASDTRPLNETSHDWGAFEQAMEKVCFELAMMIVHDGEGADKFVTVGVRGAASAADAELAARAVANSMLNKTAWAGTYPDWGRIMDSIGYSKAKVVEERVDIFYDDTQAVAAGCRSAVAQEDLIKVVSQTDFAININLHLGEGEAVVYTCNCTEEYVRINY</sequence>
<evidence type="ECO:0000256" key="4">
    <source>
        <dbReference type="ARBA" id="ARBA00022605"/>
    </source>
</evidence>
<keyword evidence="4 8" id="KW-0028">Amino-acid biosynthesis</keyword>
<feature type="chain" id="PRO_5025734649" description="Arginine biosynthesis bifunctional protein ArgJ alpha chain" evidence="8">
    <location>
        <begin position="1"/>
        <end position="183"/>
    </location>
</feature>
<dbReference type="GO" id="GO:0006526">
    <property type="term" value="P:L-arginine biosynthetic process"/>
    <property type="evidence" value="ECO:0007669"/>
    <property type="project" value="UniProtKB-UniRule"/>
</dbReference>
<reference evidence="9 10" key="1">
    <citation type="submission" date="2019-04" db="EMBL/GenBank/DDBJ databases">
        <authorList>
            <person name="Van Vliet M D."/>
        </authorList>
    </citation>
    <scope>NUCLEOTIDE SEQUENCE [LARGE SCALE GENOMIC DNA]</scope>
    <source>
        <strain evidence="9 10">F1</strain>
    </source>
</reference>
<evidence type="ECO:0000256" key="6">
    <source>
        <dbReference type="ARBA" id="ARBA00022813"/>
    </source>
</evidence>
<feature type="site" description="Cleavage; by autolysis" evidence="8">
    <location>
        <begin position="183"/>
        <end position="184"/>
    </location>
</feature>
<evidence type="ECO:0000256" key="8">
    <source>
        <dbReference type="HAMAP-Rule" id="MF_01106"/>
    </source>
</evidence>
<dbReference type="HAMAP" id="MF_01106">
    <property type="entry name" value="ArgJ"/>
    <property type="match status" value="1"/>
</dbReference>
<dbReference type="GO" id="GO:0006592">
    <property type="term" value="P:ornithine biosynthetic process"/>
    <property type="evidence" value="ECO:0007669"/>
    <property type="project" value="TreeGrafter"/>
</dbReference>
<gene>
    <name evidence="8 9" type="primary">argJ</name>
    <name evidence="9" type="ORF">PDESU_03556</name>
</gene>
<dbReference type="GO" id="GO:0004358">
    <property type="term" value="F:L-glutamate N-acetyltransferase activity, acting on acetyl-L-ornithine as donor"/>
    <property type="evidence" value="ECO:0007669"/>
    <property type="project" value="UniProtKB-UniRule"/>
</dbReference>
<dbReference type="PANTHER" id="PTHR23100:SF0">
    <property type="entry name" value="ARGININE BIOSYNTHESIS BIFUNCTIONAL PROTEIN ARGJ, MITOCHONDRIAL"/>
    <property type="match status" value="1"/>
</dbReference>
<keyword evidence="8" id="KW-0511">Multifunctional enzyme</keyword>
<dbReference type="RefSeq" id="WP_136080594.1">
    <property type="nucleotide sequence ID" value="NZ_CAAHFG010000002.1"/>
</dbReference>
<comment type="pathway">
    <text evidence="8">Amino-acid biosynthesis; L-arginine biosynthesis; N(2)-acetyl-L-ornithine from L-glutamate: step 1/4.</text>
</comment>
<feature type="binding site" evidence="8">
    <location>
        <position position="392"/>
    </location>
    <ligand>
        <name>substrate</name>
    </ligand>
</feature>
<feature type="binding site" evidence="8">
    <location>
        <position position="184"/>
    </location>
    <ligand>
        <name>substrate</name>
    </ligand>
</feature>
<keyword evidence="3 8" id="KW-0055">Arginine biosynthesis</keyword>
<dbReference type="Gene3D" id="3.10.20.340">
    <property type="entry name" value="ArgJ beta chain, C-terminal domain"/>
    <property type="match status" value="1"/>
</dbReference>
<comment type="subunit">
    <text evidence="2 8">Heterotetramer of two alpha and two beta chains.</text>
</comment>
<feature type="site" description="Involved in the stabilization of negative charge on the oxyanion by the formation of the oxyanion hole" evidence="8">
    <location>
        <position position="110"/>
    </location>
</feature>
<proteinExistence type="inferred from homology"/>
<comment type="catalytic activity">
    <reaction evidence="8">
        <text>L-glutamate + acetyl-CoA = N-acetyl-L-glutamate + CoA + H(+)</text>
        <dbReference type="Rhea" id="RHEA:24292"/>
        <dbReference type="ChEBI" id="CHEBI:15378"/>
        <dbReference type="ChEBI" id="CHEBI:29985"/>
        <dbReference type="ChEBI" id="CHEBI:44337"/>
        <dbReference type="ChEBI" id="CHEBI:57287"/>
        <dbReference type="ChEBI" id="CHEBI:57288"/>
        <dbReference type="EC" id="2.3.1.1"/>
    </reaction>
</comment>
<protein>
    <recommendedName>
        <fullName evidence="8">Arginine biosynthesis bifunctional protein ArgJ</fullName>
    </recommendedName>
    <domain>
        <recommendedName>
            <fullName evidence="8">Glutamate N-acetyltransferase</fullName>
            <ecNumber evidence="8">2.3.1.35</ecNumber>
        </recommendedName>
        <alternativeName>
            <fullName evidence="8">Ornithine acetyltransferase</fullName>
            <shortName evidence="8">OATase</shortName>
        </alternativeName>
        <alternativeName>
            <fullName evidence="8">Ornithine transacetylase</fullName>
        </alternativeName>
    </domain>
    <domain>
        <recommendedName>
            <fullName evidence="8">Amino-acid acetyltransferase</fullName>
            <ecNumber evidence="8">2.3.1.1</ecNumber>
        </recommendedName>
        <alternativeName>
            <fullName evidence="8">N-acetylglutamate synthase</fullName>
            <shortName evidence="8">AGSase</shortName>
        </alternativeName>
    </domain>
    <component>
        <recommendedName>
            <fullName evidence="8">Arginine biosynthesis bifunctional protein ArgJ alpha chain</fullName>
        </recommendedName>
    </component>
    <component>
        <recommendedName>
            <fullName evidence="8">Arginine biosynthesis bifunctional protein ArgJ beta chain</fullName>
        </recommendedName>
    </component>
</protein>
<dbReference type="NCBIfam" id="NF003802">
    <property type="entry name" value="PRK05388.1"/>
    <property type="match status" value="1"/>
</dbReference>
<dbReference type="InterPro" id="IPR042195">
    <property type="entry name" value="ArgJ_beta_C"/>
</dbReference>
<dbReference type="PANTHER" id="PTHR23100">
    <property type="entry name" value="ARGININE BIOSYNTHESIS BIFUNCTIONAL PROTEIN ARGJ"/>
    <property type="match status" value="1"/>
</dbReference>
<dbReference type="Proteomes" id="UP000366872">
    <property type="component" value="Unassembled WGS sequence"/>
</dbReference>
<dbReference type="EC" id="2.3.1.1" evidence="8"/>
<comment type="similarity">
    <text evidence="1 8">Belongs to the ArgJ family.</text>
</comment>
<evidence type="ECO:0000256" key="2">
    <source>
        <dbReference type="ARBA" id="ARBA00011475"/>
    </source>
</evidence>
<evidence type="ECO:0000256" key="7">
    <source>
        <dbReference type="ARBA" id="ARBA00023315"/>
    </source>
</evidence>
<dbReference type="FunFam" id="3.60.70.12:FF:000001">
    <property type="entry name" value="Arginine biosynthesis bifunctional protein ArgJ, chloroplastic"/>
    <property type="match status" value="1"/>
</dbReference>
<keyword evidence="7 8" id="KW-0012">Acyltransferase</keyword>
<accession>A0A6C2U6G0</accession>
<dbReference type="CDD" id="cd02152">
    <property type="entry name" value="OAT"/>
    <property type="match status" value="1"/>
</dbReference>
<comment type="catalytic activity">
    <reaction evidence="8">
        <text>N(2)-acetyl-L-ornithine + L-glutamate = N-acetyl-L-glutamate + L-ornithine</text>
        <dbReference type="Rhea" id="RHEA:15349"/>
        <dbReference type="ChEBI" id="CHEBI:29985"/>
        <dbReference type="ChEBI" id="CHEBI:44337"/>
        <dbReference type="ChEBI" id="CHEBI:46911"/>
        <dbReference type="ChEBI" id="CHEBI:57805"/>
        <dbReference type="EC" id="2.3.1.35"/>
    </reaction>
</comment>
<dbReference type="InterPro" id="IPR016117">
    <property type="entry name" value="ArgJ-like_dom_sf"/>
</dbReference>
<keyword evidence="8" id="KW-0963">Cytoplasm</keyword>
<feature type="site" description="Involved in the stabilization of negative charge on the oxyanion by the formation of the oxyanion hole" evidence="8">
    <location>
        <position position="111"/>
    </location>
</feature>
<evidence type="ECO:0000256" key="1">
    <source>
        <dbReference type="ARBA" id="ARBA00006774"/>
    </source>
</evidence>
<feature type="active site" description="Nucleophile" evidence="8">
    <location>
        <position position="184"/>
    </location>
</feature>
<comment type="caution">
    <text evidence="8">Lacks conserved residue(s) required for the propagation of feature annotation.</text>
</comment>
<comment type="pathway">
    <text evidence="8">Amino-acid biosynthesis; L-arginine biosynthesis; L-ornithine and N-acetyl-L-glutamate from L-glutamate and N(2)-acetyl-L-ornithine (cyclic): step 1/1.</text>
</comment>
<feature type="binding site" evidence="8">
    <location>
        <position position="147"/>
    </location>
    <ligand>
        <name>substrate</name>
    </ligand>
</feature>
<dbReference type="GO" id="GO:0004042">
    <property type="term" value="F:L-glutamate N-acetyltransferase activity"/>
    <property type="evidence" value="ECO:0007669"/>
    <property type="project" value="UniProtKB-UniRule"/>
</dbReference>
<evidence type="ECO:0000256" key="3">
    <source>
        <dbReference type="ARBA" id="ARBA00022571"/>
    </source>
</evidence>
<evidence type="ECO:0000256" key="5">
    <source>
        <dbReference type="ARBA" id="ARBA00022679"/>
    </source>
</evidence>
<dbReference type="Pfam" id="PF01960">
    <property type="entry name" value="ArgJ"/>
    <property type="match status" value="1"/>
</dbReference>
<feature type="binding site" evidence="8">
    <location>
        <position position="173"/>
    </location>
    <ligand>
        <name>substrate</name>
    </ligand>
</feature>
<dbReference type="Gene3D" id="3.60.70.12">
    <property type="entry name" value="L-amino peptidase D-ALA esterase/amidase"/>
    <property type="match status" value="1"/>
</dbReference>
<feature type="binding site" evidence="8">
    <location>
        <position position="270"/>
    </location>
    <ligand>
        <name>substrate</name>
    </ligand>
</feature>
<keyword evidence="10" id="KW-1185">Reference proteome</keyword>